<dbReference type="PANTHER" id="PTHR47962">
    <property type="entry name" value="ATP-DEPENDENT HELICASE LHR-RELATED-RELATED"/>
    <property type="match status" value="1"/>
</dbReference>
<sequence>MRGRSVPAAAEAAERWMRAQGWTPLPFQRETWAAIAAGESGLLHASTGAGKTYAVWLGLLQRHAGRAAAEEQRQMGPRVLWITPLRALAADTAASLQAPLAALAPHWRLAVRTGDTPSPERAAQARRWPHAMVTTPESLSLLLARADAPQCLAGVAAVVVDEWHELLGNKRGVQVQLALARLRRWCPGLQVWGLSATLANLDEAAAALLGPARAATARVLRAGVDKVVTVDTLLPARVERFSWAGHLGASMVPAVAAALDGCRSALVFTNTRSQTEWWYQALLQARPDWAGAIALHHGSLDPAVRTWVEQGVKSARLRVVVCTASLDLGVDFAPVERVLHIGSPKAVARLVQRAGRSGHAPGQQSRVTLVPTHALELLEAAAARDALQAGRIEARPSPQAPLDVLVQHVVTVALGGGFVPQALLAEVRDTHAYATLSDEDWRWCLDFVRHGGPSLQTYPEYRRVGPDADGVWRVPDARFARRHRLNIGTIVADAQLEVRFLNGARLGTVEEAFIARLQPGERFAFAGRTLELVRLRDLTAWVRDARGAPPRVPRWQGGQLPLSGTLAEAMLQRLARAEQGDHEGPEMTALAPLLALQARWSRLPTPGRLLAEVWHDREGCHLFLYPFAGRDVHLGLAHWLAWRVAQEAPRTFSMAVNDIGLTLLCVEPIDWAAGLAAWLRAPPQEVLETELLASLNAAELAQRRFREIARVAGLIAQGHPGERRSQRQWQASAALFWDVFQRYDPHNRLLQQARAEVLAQVLDVQRLHATLQRMAVQTLYVAAPPHPTPLAFALLVERWRERLSSETLAQRLQRWVARLDRAADAPTRPRRRAAPMAGADA</sequence>
<keyword evidence="6" id="KW-0238">DNA-binding</keyword>
<dbReference type="GO" id="GO:0003724">
    <property type="term" value="F:RNA helicase activity"/>
    <property type="evidence" value="ECO:0007669"/>
    <property type="project" value="UniProtKB-EC"/>
</dbReference>
<keyword evidence="5" id="KW-0067">ATP-binding</keyword>
<keyword evidence="1" id="KW-0547">Nucleotide-binding</keyword>
<evidence type="ECO:0000256" key="7">
    <source>
        <dbReference type="ARBA" id="ARBA00023204"/>
    </source>
</evidence>
<dbReference type="NCBIfam" id="TIGR04121">
    <property type="entry name" value="DEXH_lig_assoc"/>
    <property type="match status" value="1"/>
</dbReference>
<proteinExistence type="inferred from homology"/>
<feature type="domain" description="Helicase ATP-binding" evidence="10">
    <location>
        <begin position="32"/>
        <end position="216"/>
    </location>
</feature>
<dbReference type="InterPro" id="IPR027417">
    <property type="entry name" value="P-loop_NTPase"/>
</dbReference>
<dbReference type="GO" id="GO:0006281">
    <property type="term" value="P:DNA repair"/>
    <property type="evidence" value="ECO:0007669"/>
    <property type="project" value="UniProtKB-KW"/>
</dbReference>
<dbReference type="EMBL" id="VJOM01000025">
    <property type="protein sequence ID" value="TSE30180.1"/>
    <property type="molecule type" value="Genomic_DNA"/>
</dbReference>
<keyword evidence="4 12" id="KW-0347">Helicase</keyword>
<dbReference type="InterPro" id="IPR013701">
    <property type="entry name" value="Lhr-like_DEAD/DEAH_assoc"/>
</dbReference>
<dbReference type="Pfam" id="PF19306">
    <property type="entry name" value="WHD_Lhr"/>
    <property type="match status" value="1"/>
</dbReference>
<evidence type="ECO:0000256" key="9">
    <source>
        <dbReference type="ARBA" id="ARBA00093467"/>
    </source>
</evidence>
<dbReference type="InterPro" id="IPR014001">
    <property type="entry name" value="Helicase_ATP-bd"/>
</dbReference>
<dbReference type="Gene3D" id="3.40.50.300">
    <property type="entry name" value="P-loop containing nucleotide triphosphate hydrolases"/>
    <property type="match status" value="2"/>
</dbReference>
<dbReference type="InterPro" id="IPR011545">
    <property type="entry name" value="DEAD/DEAH_box_helicase_dom"/>
</dbReference>
<dbReference type="AlphaFoldDB" id="A0A554X2V7"/>
<evidence type="ECO:0000256" key="8">
    <source>
        <dbReference type="ARBA" id="ARBA00023235"/>
    </source>
</evidence>
<dbReference type="GO" id="GO:0005524">
    <property type="term" value="F:ATP binding"/>
    <property type="evidence" value="ECO:0007669"/>
    <property type="project" value="UniProtKB-KW"/>
</dbReference>
<feature type="domain" description="Helicase C-terminal" evidence="11">
    <location>
        <begin position="254"/>
        <end position="405"/>
    </location>
</feature>
<evidence type="ECO:0000259" key="10">
    <source>
        <dbReference type="PROSITE" id="PS51192"/>
    </source>
</evidence>
<evidence type="ECO:0000256" key="5">
    <source>
        <dbReference type="ARBA" id="ARBA00022840"/>
    </source>
</evidence>
<evidence type="ECO:0000313" key="12">
    <source>
        <dbReference type="EMBL" id="TSE30180.1"/>
    </source>
</evidence>
<dbReference type="Proteomes" id="UP000317763">
    <property type="component" value="Unassembled WGS sequence"/>
</dbReference>
<name>A0A554X2V7_9BURK</name>
<evidence type="ECO:0000256" key="2">
    <source>
        <dbReference type="ARBA" id="ARBA00022763"/>
    </source>
</evidence>
<keyword evidence="7" id="KW-0234">DNA repair</keyword>
<keyword evidence="3 12" id="KW-0378">Hydrolase</keyword>
<dbReference type="InterPro" id="IPR045628">
    <property type="entry name" value="Lhr_WH_dom"/>
</dbReference>
<dbReference type="SUPFAM" id="SSF52540">
    <property type="entry name" value="P-loop containing nucleoside triphosphate hydrolases"/>
    <property type="match status" value="1"/>
</dbReference>
<dbReference type="Pfam" id="PF00271">
    <property type="entry name" value="Helicase_C"/>
    <property type="match status" value="1"/>
</dbReference>
<dbReference type="GO" id="GO:0016887">
    <property type="term" value="F:ATP hydrolysis activity"/>
    <property type="evidence" value="ECO:0007669"/>
    <property type="project" value="TreeGrafter"/>
</dbReference>
<organism evidence="12 13">
    <name type="scientific">Tepidimonas taiwanensis</name>
    <dbReference type="NCBI Taxonomy" id="307486"/>
    <lineage>
        <taxon>Bacteria</taxon>
        <taxon>Pseudomonadati</taxon>
        <taxon>Pseudomonadota</taxon>
        <taxon>Betaproteobacteria</taxon>
        <taxon>Burkholderiales</taxon>
        <taxon>Tepidimonas</taxon>
    </lineage>
</organism>
<dbReference type="SMART" id="SM00487">
    <property type="entry name" value="DEXDc"/>
    <property type="match status" value="1"/>
</dbReference>
<dbReference type="PIRSF" id="PIRSF037307">
    <property type="entry name" value="Lhr-like_helic_prd"/>
    <property type="match status" value="1"/>
</dbReference>
<gene>
    <name evidence="12" type="primary">cshC</name>
    <name evidence="12" type="ORF">Ttaiw_02017</name>
</gene>
<dbReference type="InterPro" id="IPR052511">
    <property type="entry name" value="ATP-dep_Helicase"/>
</dbReference>
<comment type="similarity">
    <text evidence="9">Belongs to the Lhr helicase family. Lhr-Core subfamily.</text>
</comment>
<dbReference type="Pfam" id="PF00270">
    <property type="entry name" value="DEAD"/>
    <property type="match status" value="1"/>
</dbReference>
<dbReference type="Pfam" id="PF08494">
    <property type="entry name" value="DEAD_assoc"/>
    <property type="match status" value="1"/>
</dbReference>
<dbReference type="InterPro" id="IPR017170">
    <property type="entry name" value="Lhr-like"/>
</dbReference>
<comment type="caution">
    <text evidence="12">The sequence shown here is derived from an EMBL/GenBank/DDBJ whole genome shotgun (WGS) entry which is preliminary data.</text>
</comment>
<dbReference type="PROSITE" id="PS51194">
    <property type="entry name" value="HELICASE_CTER"/>
    <property type="match status" value="1"/>
</dbReference>
<keyword evidence="8" id="KW-0413">Isomerase</keyword>
<evidence type="ECO:0000313" key="13">
    <source>
        <dbReference type="Proteomes" id="UP000317763"/>
    </source>
</evidence>
<dbReference type="OrthoDB" id="9815222at2"/>
<dbReference type="InterPro" id="IPR001650">
    <property type="entry name" value="Helicase_C-like"/>
</dbReference>
<evidence type="ECO:0000259" key="11">
    <source>
        <dbReference type="PROSITE" id="PS51194"/>
    </source>
</evidence>
<dbReference type="GO" id="GO:0003677">
    <property type="term" value="F:DNA binding"/>
    <property type="evidence" value="ECO:0007669"/>
    <property type="project" value="UniProtKB-KW"/>
</dbReference>
<reference evidence="12 13" key="1">
    <citation type="submission" date="2019-07" db="EMBL/GenBank/DDBJ databases">
        <title>Tepidimonas taiwanensis I1-1 draft genome.</title>
        <authorList>
            <person name="Da Costa M.S."/>
            <person name="Froufe H.J.C."/>
            <person name="Egas C."/>
            <person name="Albuquerque L."/>
        </authorList>
    </citation>
    <scope>NUCLEOTIDE SEQUENCE [LARGE SCALE GENOMIC DNA]</scope>
    <source>
        <strain evidence="12 13">I1-1</strain>
    </source>
</reference>
<evidence type="ECO:0000256" key="3">
    <source>
        <dbReference type="ARBA" id="ARBA00022801"/>
    </source>
</evidence>
<evidence type="ECO:0000256" key="6">
    <source>
        <dbReference type="ARBA" id="ARBA00023125"/>
    </source>
</evidence>
<dbReference type="PANTHER" id="PTHR47962:SF3">
    <property type="entry name" value="LARGE ATP-DEPENDENT HELICASE-RELATED PROTEIN"/>
    <property type="match status" value="1"/>
</dbReference>
<evidence type="ECO:0000256" key="4">
    <source>
        <dbReference type="ARBA" id="ARBA00022806"/>
    </source>
</evidence>
<protein>
    <submittedName>
        <fullName evidence="12">DEAD-box ATP-dependent RNA helicase CshC</fullName>
        <ecNumber evidence="12">3.6.4.13</ecNumber>
    </submittedName>
</protein>
<dbReference type="RefSeq" id="WP_082007580.1">
    <property type="nucleotide sequence ID" value="NZ_CP083911.1"/>
</dbReference>
<dbReference type="STRING" id="307486.GCA_000807215_01564"/>
<dbReference type="InterPro" id="IPR026362">
    <property type="entry name" value="DEXH_lig_assoc"/>
</dbReference>
<evidence type="ECO:0000256" key="1">
    <source>
        <dbReference type="ARBA" id="ARBA00022741"/>
    </source>
</evidence>
<keyword evidence="13" id="KW-1185">Reference proteome</keyword>
<accession>A0A554X2V7</accession>
<dbReference type="PROSITE" id="PS51192">
    <property type="entry name" value="HELICASE_ATP_BIND_1"/>
    <property type="match status" value="1"/>
</dbReference>
<dbReference type="EC" id="3.6.4.13" evidence="12"/>
<dbReference type="CDD" id="cd18796">
    <property type="entry name" value="SF2_C_LHR"/>
    <property type="match status" value="1"/>
</dbReference>
<dbReference type="SMART" id="SM00490">
    <property type="entry name" value="HELICc"/>
    <property type="match status" value="1"/>
</dbReference>
<keyword evidence="2" id="KW-0227">DNA damage</keyword>